<dbReference type="EMBL" id="CP026095">
    <property type="protein sequence ID" value="AZV43257.1"/>
    <property type="molecule type" value="Genomic_DNA"/>
</dbReference>
<dbReference type="AlphaFoldDB" id="A0A3Q9RJR6"/>
<sequence>MPFLVSFNLLHKFLLSEIQWNVLLLFKEIHIASYIGK</sequence>
<proteinExistence type="predicted"/>
<evidence type="ECO:0000313" key="2">
    <source>
        <dbReference type="Proteomes" id="UP000283095"/>
    </source>
</evidence>
<gene>
    <name evidence="1" type="ORF">BAOM_2648</name>
</gene>
<name>A0A3Q9RJR6_9BACI</name>
<dbReference type="KEGG" id="pasa:BAOM_2648"/>
<dbReference type="Proteomes" id="UP000283095">
    <property type="component" value="Chromosome"/>
</dbReference>
<reference evidence="1 2" key="1">
    <citation type="submission" date="2018-01" db="EMBL/GenBank/DDBJ databases">
        <title>Bacillus asahii Genome sequencing and assembly.</title>
        <authorList>
            <person name="Jiang H."/>
            <person name="Feng Y."/>
            <person name="Zhao F."/>
            <person name="Lin X."/>
        </authorList>
    </citation>
    <scope>NUCLEOTIDE SEQUENCE [LARGE SCALE GENOMIC DNA]</scope>
    <source>
        <strain evidence="1 2">OM18</strain>
    </source>
</reference>
<evidence type="ECO:0000313" key="1">
    <source>
        <dbReference type="EMBL" id="AZV43257.1"/>
    </source>
</evidence>
<accession>A0A3Q9RJR6</accession>
<protein>
    <submittedName>
        <fullName evidence="1">Uncharacterized protein</fullName>
    </submittedName>
</protein>
<organism evidence="1 2">
    <name type="scientific">Peribacillus asahii</name>
    <dbReference type="NCBI Taxonomy" id="228899"/>
    <lineage>
        <taxon>Bacteria</taxon>
        <taxon>Bacillati</taxon>
        <taxon>Bacillota</taxon>
        <taxon>Bacilli</taxon>
        <taxon>Bacillales</taxon>
        <taxon>Bacillaceae</taxon>
        <taxon>Peribacillus</taxon>
    </lineage>
</organism>